<dbReference type="EMBL" id="OCSU01000001">
    <property type="protein sequence ID" value="SOE54419.1"/>
    <property type="molecule type" value="Genomic_DNA"/>
</dbReference>
<proteinExistence type="predicted"/>
<feature type="region of interest" description="Disordered" evidence="1">
    <location>
        <begin position="824"/>
        <end position="849"/>
    </location>
</feature>
<protein>
    <submittedName>
        <fullName evidence="2">Uncharacterized protein</fullName>
    </submittedName>
</protein>
<gene>
    <name evidence="2" type="ORF">SAMN05446927_0823</name>
</gene>
<dbReference type="OrthoDB" id="147470at2"/>
<dbReference type="Proteomes" id="UP000219522">
    <property type="component" value="Unassembled WGS sequence"/>
</dbReference>
<dbReference type="AlphaFoldDB" id="A0A7Z7I367"/>
<accession>A0A7Z7I367</accession>
<comment type="caution">
    <text evidence="2">The sequence shown here is derived from an EMBL/GenBank/DDBJ whole genome shotgun (WGS) entry which is preliminary data.</text>
</comment>
<organism evidence="2 3">
    <name type="scientific">Caballeronia arationis</name>
    <dbReference type="NCBI Taxonomy" id="1777142"/>
    <lineage>
        <taxon>Bacteria</taxon>
        <taxon>Pseudomonadati</taxon>
        <taxon>Pseudomonadota</taxon>
        <taxon>Betaproteobacteria</taxon>
        <taxon>Burkholderiales</taxon>
        <taxon>Burkholderiaceae</taxon>
        <taxon>Caballeronia</taxon>
    </lineage>
</organism>
<dbReference type="SUPFAM" id="SSF63829">
    <property type="entry name" value="Calcium-dependent phosphotriesterase"/>
    <property type="match status" value="1"/>
</dbReference>
<evidence type="ECO:0000313" key="2">
    <source>
        <dbReference type="EMBL" id="SOE54419.1"/>
    </source>
</evidence>
<feature type="region of interest" description="Disordered" evidence="1">
    <location>
        <begin position="610"/>
        <end position="633"/>
    </location>
</feature>
<feature type="compositionally biased region" description="Pro residues" evidence="1">
    <location>
        <begin position="828"/>
        <end position="837"/>
    </location>
</feature>
<name>A0A7Z7I367_9BURK</name>
<dbReference type="RefSeq" id="WP_062640015.1">
    <property type="nucleotide sequence ID" value="NZ_FCOG02000072.1"/>
</dbReference>
<keyword evidence="3" id="KW-1185">Reference proteome</keyword>
<evidence type="ECO:0000313" key="3">
    <source>
        <dbReference type="Proteomes" id="UP000219522"/>
    </source>
</evidence>
<reference evidence="2 3" key="1">
    <citation type="submission" date="2017-09" db="EMBL/GenBank/DDBJ databases">
        <authorList>
            <person name="Varghese N."/>
            <person name="Submissions S."/>
        </authorList>
    </citation>
    <scope>NUCLEOTIDE SEQUENCE [LARGE SCALE GENOMIC DNA]</scope>
    <source>
        <strain evidence="2 3">OK806</strain>
    </source>
</reference>
<feature type="compositionally biased region" description="Gly residues" evidence="1">
    <location>
        <begin position="623"/>
        <end position="632"/>
    </location>
</feature>
<sequence length="871" mass="89380">MGHSDHHSLNGRCATCGSTLHAACPPCETHTPLRNHYFFGKLMDVPDFDVEQAYVVEKFKRHHARLHGAGVVCGLEVVQHPNPACRDRYVIVRPGSALDCCGDEILVLDDETVELQCFPAVKALSATPAAAGNASPAHVLQLCIRYRECPTEEVPVLYDECGCDDTRCAPNRILETYEFDVLVDPVLPAPAIPNAPVVAWNATIALAGAQALASDRATLRLYAVADPQPSGGLIQQYQIATLAPLAPRTFTTRVLGIALDADAKRLFAAVAGATAADPAQLHTIDTTTATAFSSGATQPVDIPASAGASSVQLAAVPGGGLASIAVTAGATPAAVQIWDTSAATPGVIVARAASALSALVGAAFGSDGRLYAAAPNGSIAHFDPAVDGLDPKSIAVASNDVVGFTLGTSTGPDVLVWIEGAGKLIQQAKLDGSGAKSAPLADTPAALVLGDGARTAFVLTQGTTNESVQSVDLHRLALGETPVLGPALATGANATTASTGIGRSLIALDDKLFASYLDGVAVLGIDAADCGATLGPHGCPQCASADCIVLATVNGYQPGFALDDPLVPPSDPMTDSAAQIARIDNLLGRVVVPSVADLAAAVTCLLERGEGGVGPQGPPGQDGKPGGPGAPGAGIDAVTAQFVPCNQPGSATLSGSTLDLVIPKGCDGEPGAGLDWDLPHICSFNWIHGDMNQKPPQGKLALIVAFDTDVTPEDLDTKSIHVQLRTPDEKFGNLLQCWCDLDLDSERVGTITPGRLKESCVPASGFSPLQPGEMATAVEIALPGLPKIASSIDGPVALRVLINGDFIRGVHHKSKQLRALDADHLPKLDPPSPPGAPQPGVAPTWMQSGDHRFTGDGIEGGTFESIFGLAR</sequence>
<evidence type="ECO:0000256" key="1">
    <source>
        <dbReference type="SAM" id="MobiDB-lite"/>
    </source>
</evidence>